<dbReference type="Proteomes" id="UP000177878">
    <property type="component" value="Unassembled WGS sequence"/>
</dbReference>
<dbReference type="EMBL" id="MFFV01000016">
    <property type="protein sequence ID" value="OGF20048.1"/>
    <property type="molecule type" value="Genomic_DNA"/>
</dbReference>
<comment type="caution">
    <text evidence="1">The sequence shown here is derived from an EMBL/GenBank/DDBJ whole genome shotgun (WGS) entry which is preliminary data.</text>
</comment>
<evidence type="ECO:0000313" key="2">
    <source>
        <dbReference type="Proteomes" id="UP000177878"/>
    </source>
</evidence>
<sequence length="66" mass="7459">MAAKIEKKKIFPSGRITILSQQLEGIKTELDLSGQKTLISAGERIEEALYLLRTAQQELRSENDKQ</sequence>
<accession>A0A1F5S049</accession>
<reference evidence="1 2" key="1">
    <citation type="journal article" date="2016" name="Nat. Commun.">
        <title>Thousands of microbial genomes shed light on interconnected biogeochemical processes in an aquifer system.</title>
        <authorList>
            <person name="Anantharaman K."/>
            <person name="Brown C.T."/>
            <person name="Hug L.A."/>
            <person name="Sharon I."/>
            <person name="Castelle C.J."/>
            <person name="Probst A.J."/>
            <person name="Thomas B.C."/>
            <person name="Singh A."/>
            <person name="Wilkins M.J."/>
            <person name="Karaoz U."/>
            <person name="Brodie E.L."/>
            <person name="Williams K.H."/>
            <person name="Hubbard S.S."/>
            <person name="Banfield J.F."/>
        </authorList>
    </citation>
    <scope>NUCLEOTIDE SEQUENCE [LARGE SCALE GENOMIC DNA]</scope>
</reference>
<dbReference type="AlphaFoldDB" id="A0A1F5S049"/>
<protein>
    <submittedName>
        <fullName evidence="1">Uncharacterized protein</fullName>
    </submittedName>
</protein>
<gene>
    <name evidence="1" type="ORF">A3I35_00805</name>
</gene>
<organism evidence="1 2">
    <name type="scientific">Candidatus Falkowbacteria bacterium RIFCSPLOWO2_02_FULL_45_15</name>
    <dbReference type="NCBI Taxonomy" id="1797988"/>
    <lineage>
        <taxon>Bacteria</taxon>
        <taxon>Candidatus Falkowiibacteriota</taxon>
    </lineage>
</organism>
<proteinExistence type="predicted"/>
<evidence type="ECO:0000313" key="1">
    <source>
        <dbReference type="EMBL" id="OGF20048.1"/>
    </source>
</evidence>
<dbReference type="STRING" id="1797988.A3I35_00805"/>
<name>A0A1F5S049_9BACT</name>